<dbReference type="InterPro" id="IPR051749">
    <property type="entry name" value="PINc/VapC_TA_RNase"/>
</dbReference>
<name>S5ZMJ2_9CREN</name>
<evidence type="ECO:0000256" key="1">
    <source>
        <dbReference type="ARBA" id="ARBA00022649"/>
    </source>
</evidence>
<dbReference type="SMART" id="SM00670">
    <property type="entry name" value="PINc"/>
    <property type="match status" value="1"/>
</dbReference>
<evidence type="ECO:0000256" key="3">
    <source>
        <dbReference type="ARBA" id="ARBA00022723"/>
    </source>
</evidence>
<keyword evidence="2" id="KW-0540">Nuclease</keyword>
<dbReference type="KEGG" id="thb:N186_07365"/>
<dbReference type="GeneID" id="16574117"/>
<dbReference type="GO" id="GO:0016787">
    <property type="term" value="F:hydrolase activity"/>
    <property type="evidence" value="ECO:0007669"/>
    <property type="project" value="UniProtKB-KW"/>
</dbReference>
<evidence type="ECO:0000256" key="2">
    <source>
        <dbReference type="ARBA" id="ARBA00022722"/>
    </source>
</evidence>
<accession>S5ZMJ2</accession>
<feature type="domain" description="PIN" evidence="6">
    <location>
        <begin position="1"/>
        <end position="106"/>
    </location>
</feature>
<evidence type="ECO:0000256" key="4">
    <source>
        <dbReference type="ARBA" id="ARBA00022801"/>
    </source>
</evidence>
<reference evidence="7 8" key="1">
    <citation type="journal article" date="2013" name="Genome Announc.">
        <title>Complete Genomic Sequence of 'Thermofilum adornatus' Strain 1910bT, a Hyperthermophilic Anaerobic Organotrophic Crenarchaeon.</title>
        <authorList>
            <person name="Dominova I.N."/>
            <person name="Kublanov I.V."/>
            <person name="Podosokorskaya O.A."/>
            <person name="Derbikova K.S."/>
            <person name="Patrushev M.V."/>
            <person name="Toshchakov S.V."/>
        </authorList>
    </citation>
    <scope>NUCLEOTIDE SEQUENCE [LARGE SCALE GENOMIC DNA]</scope>
    <source>
        <strain evidence="8">1910b</strain>
    </source>
</reference>
<keyword evidence="5" id="KW-0460">Magnesium</keyword>
<evidence type="ECO:0000313" key="8">
    <source>
        <dbReference type="Proteomes" id="UP000015543"/>
    </source>
</evidence>
<dbReference type="RefSeq" id="WP_020963118.1">
    <property type="nucleotide sequence ID" value="NC_022093.1"/>
</dbReference>
<dbReference type="CDD" id="cd09881">
    <property type="entry name" value="PIN_VapC4-5_FitB-like"/>
    <property type="match status" value="1"/>
</dbReference>
<keyword evidence="3" id="KW-0479">Metal-binding</keyword>
<keyword evidence="4" id="KW-0378">Hydrolase</keyword>
<organism evidence="7 8">
    <name type="scientific">Thermofilum adornatum</name>
    <dbReference type="NCBI Taxonomy" id="1365176"/>
    <lineage>
        <taxon>Archaea</taxon>
        <taxon>Thermoproteota</taxon>
        <taxon>Thermoprotei</taxon>
        <taxon>Thermofilales</taxon>
        <taxon>Thermofilaceae</taxon>
        <taxon>Thermofilum</taxon>
    </lineage>
</organism>
<dbReference type="InterPro" id="IPR002716">
    <property type="entry name" value="PIN_dom"/>
</dbReference>
<dbReference type="PANTHER" id="PTHR42740">
    <property type="entry name" value="RIBONUCLEASE VAPC3"/>
    <property type="match status" value="1"/>
</dbReference>
<keyword evidence="8" id="KW-1185">Reference proteome</keyword>
<dbReference type="Pfam" id="PF01850">
    <property type="entry name" value="PIN"/>
    <property type="match status" value="1"/>
</dbReference>
<keyword evidence="1" id="KW-1277">Toxin-antitoxin system</keyword>
<dbReference type="SUPFAM" id="SSF88723">
    <property type="entry name" value="PIN domain-like"/>
    <property type="match status" value="1"/>
</dbReference>
<gene>
    <name evidence="7" type="ORF">N186_07365</name>
</gene>
<protein>
    <recommendedName>
        <fullName evidence="6">PIN domain-containing protein</fullName>
    </recommendedName>
</protein>
<dbReference type="GO" id="GO:0004540">
    <property type="term" value="F:RNA nuclease activity"/>
    <property type="evidence" value="ECO:0007669"/>
    <property type="project" value="TreeGrafter"/>
</dbReference>
<evidence type="ECO:0000259" key="6">
    <source>
        <dbReference type="SMART" id="SM00670"/>
    </source>
</evidence>
<dbReference type="InterPro" id="IPR029060">
    <property type="entry name" value="PIN-like_dom_sf"/>
</dbReference>
<dbReference type="Proteomes" id="UP000015543">
    <property type="component" value="Chromosome"/>
</dbReference>
<dbReference type="PATRIC" id="fig|1365176.7.peg.1454"/>
<dbReference type="PANTHER" id="PTHR42740:SF1">
    <property type="entry name" value="RIBONUCLEASE VAPC3"/>
    <property type="match status" value="1"/>
</dbReference>
<dbReference type="EMBL" id="CP006646">
    <property type="protein sequence ID" value="AGT35811.1"/>
    <property type="molecule type" value="Genomic_DNA"/>
</dbReference>
<dbReference type="AlphaFoldDB" id="S5ZMJ2"/>
<evidence type="ECO:0000256" key="5">
    <source>
        <dbReference type="ARBA" id="ARBA00022842"/>
    </source>
</evidence>
<proteinExistence type="predicted"/>
<dbReference type="OrthoDB" id="38049at2157"/>
<dbReference type="Gene3D" id="3.40.50.1010">
    <property type="entry name" value="5'-nuclease"/>
    <property type="match status" value="1"/>
</dbReference>
<evidence type="ECO:0000313" key="7">
    <source>
        <dbReference type="EMBL" id="AGT35811.1"/>
    </source>
</evidence>
<sequence length="118" mass="13497">MKRLIDTSVLVDNLKTGVFEEGMLSVITLIEVLRGVPEEKRESVKSLLEESYGMLNLDNRTILAYCKLYSKLRRKGELVPDADLLLAATAIAHDLVLVTKDRHFEHLEKYGLRVELRE</sequence>
<dbReference type="GO" id="GO:0046872">
    <property type="term" value="F:metal ion binding"/>
    <property type="evidence" value="ECO:0007669"/>
    <property type="project" value="UniProtKB-KW"/>
</dbReference>
<dbReference type="HOGENOM" id="CLU_118482_3_1_2"/>
<dbReference type="eggNOG" id="arCOG02219">
    <property type="taxonomic scope" value="Archaea"/>
</dbReference>